<feature type="compositionally biased region" description="Polar residues" evidence="1">
    <location>
        <begin position="1360"/>
        <end position="1371"/>
    </location>
</feature>
<evidence type="ECO:0000256" key="1">
    <source>
        <dbReference type="SAM" id="MobiDB-lite"/>
    </source>
</evidence>
<name>A0ABV1KDP1_9PSEU</name>
<feature type="compositionally biased region" description="Basic and acidic residues" evidence="1">
    <location>
        <begin position="1429"/>
        <end position="1452"/>
    </location>
</feature>
<evidence type="ECO:0000313" key="4">
    <source>
        <dbReference type="Proteomes" id="UP001494902"/>
    </source>
</evidence>
<dbReference type="SUPFAM" id="SSF52540">
    <property type="entry name" value="P-loop containing nucleoside triphosphate hydrolases"/>
    <property type="match status" value="2"/>
</dbReference>
<gene>
    <name evidence="3" type="primary">mobF</name>
    <name evidence="3" type="ORF">WIS52_19080</name>
</gene>
<dbReference type="Pfam" id="PF13604">
    <property type="entry name" value="AAA_30"/>
    <property type="match status" value="1"/>
</dbReference>
<comment type="caution">
    <text evidence="3">The sequence shown here is derived from an EMBL/GenBank/DDBJ whole genome shotgun (WGS) entry which is preliminary data.</text>
</comment>
<protein>
    <submittedName>
        <fullName evidence="3">MobF family relaxase</fullName>
    </submittedName>
</protein>
<dbReference type="InterPro" id="IPR050534">
    <property type="entry name" value="Coronavir_polyprotein_1ab"/>
</dbReference>
<dbReference type="SUPFAM" id="SSF55464">
    <property type="entry name" value="Origin of replication-binding domain, RBD-like"/>
    <property type="match status" value="1"/>
</dbReference>
<dbReference type="CDD" id="cd18809">
    <property type="entry name" value="SF1_C_RecD"/>
    <property type="match status" value="1"/>
</dbReference>
<dbReference type="InterPro" id="IPR027417">
    <property type="entry name" value="P-loop_NTPase"/>
</dbReference>
<dbReference type="InterPro" id="IPR014862">
    <property type="entry name" value="TrwC"/>
</dbReference>
<sequence>MLRINTVGAGAVEYLLRGSGCAAHRGPEQGAAQEAGHAAEGPGYYASAVDHGEPEGRWFGSGIEALGLSFASGEAVAADDVRAVFGQLRRPDSSEEDPVYLGNRPRKYLSAEERAQRAIGRASGAPTEEQIEEIRRAAEADTRRSVAYYDWTFSAPKSVSVFYVALVAAGASDEAAKVREAHDQAVEAAVSFADARVAVTRTGRHFGPRSRAGMGTFEQGEGTTWTLWGHSTNREDEPQLHTHAALLNRTATADKRITALDGASFRGIKQGVDAVYQQALEQLLTAASGVAWRDRTDGHAREIAGIDQGLMDAASTRTEQVDARVSALVEEFRARTGRAPSAAAMHRIGRMAVLDTRGPKSADAGPVALRRWARTHSRELRASLSDAVEAATTQRPAGWGEPVDHDELLGAAVERVTGRYAVWDVGNMTLAIKAEIGDRWQALGLGEATPAQRAAALEDLARDAIDRSDVVRVSMTEPVEVPDGLRRRSSDAGCGAAAMGDGGYVLRGAHRERYTSAAHLGREETVVARVSSPLEVGLAAGQVAAVREELAGQGMSHDQVDAVTAMLSSRVAVDVLVGPAGAGKSRTVGALAEVWTREVGGRVLGLATSQVAAENLRGDGIAAINTTVFERRFTPDENGQVRHHLRRGDLLVVDEAGMSSTANLHLITRLAAEAGAKVVLAGDHEQLSAIEAGGLFEHLTRHAASVAELGVVHRFEESWERAASLLVRAGDTAAVAEYLTRGRLRSGTLEQMQAQAGQAWLADTVAGKRSLLIVGTNDQAAELSRELRQQLLRLGRVGERPVGEIHRGQKVSVGDRVQARRNDRGLRVEAAIRPDGRPGTVQPVTNREVYTIVGAARDGTLRGRDRHGAIAHFPLDYAEEHLTLAYAVTVHAAQSLTVDTGHFVADEGTSREAAYPGISRGRESNHVWLVSERDADDHNPQELRETARSRFSAVVEYSGAQVSALATEEEGQTRARSLVTLAGDWFDLARARSDEQAGAILERGLGTATARRVEQEPGRGSLLTVLAAAEVNGHDPERLLRAVASRRELGSAESVSDVLQWRIAQTLPSRAPDDPGAAQRFVTWTVDGDDVYTAQRNRLAPLIIARIRELGEQAAEQQADWAVEHLGAAPEAAQDPEGHQRWVGKAGIAAGYREYAGIAAESTTLGPAPAADDVHARAWWTRAVVALGGESAMPRHYALSDAALAEKIRTWERTRSNAPVYAADVLAGAHTRLHEAQVSATLTGAQRDNSRATQVERELSGVSAEGAGSMVRIARDEVAGWTKAHTRRTEWYDGVRDAADDARLAAEELRRRGRDWRVEPEPEQLAEIPLDGADRGDRTPGESAGRTGGESRPRTWAEGNDSQEQAESTGQDADGAIHRDAAAGPAAAARESDTSDPREVLRRAREDARAEAARRKGRATGRGRVAARAGERARAEEAARRARQDRERDTSRDQGQGRGHS</sequence>
<keyword evidence="4" id="KW-1185">Reference proteome</keyword>
<dbReference type="EMBL" id="JBEDNQ010000008">
    <property type="protein sequence ID" value="MEQ3552582.1"/>
    <property type="molecule type" value="Genomic_DNA"/>
</dbReference>
<proteinExistence type="predicted"/>
<dbReference type="NCBIfam" id="NF041492">
    <property type="entry name" value="MobF"/>
    <property type="match status" value="1"/>
</dbReference>
<feature type="region of interest" description="Disordered" evidence="1">
    <location>
        <begin position="1315"/>
        <end position="1461"/>
    </location>
</feature>
<evidence type="ECO:0000259" key="2">
    <source>
        <dbReference type="Pfam" id="PF08751"/>
    </source>
</evidence>
<evidence type="ECO:0000313" key="3">
    <source>
        <dbReference type="EMBL" id="MEQ3552582.1"/>
    </source>
</evidence>
<dbReference type="Pfam" id="PF08751">
    <property type="entry name" value="TrwC"/>
    <property type="match status" value="1"/>
</dbReference>
<dbReference type="Proteomes" id="UP001494902">
    <property type="component" value="Unassembled WGS sequence"/>
</dbReference>
<dbReference type="PANTHER" id="PTHR43788">
    <property type="entry name" value="DNA2/NAM7 HELICASE FAMILY MEMBER"/>
    <property type="match status" value="1"/>
</dbReference>
<dbReference type="RefSeq" id="WP_349299658.1">
    <property type="nucleotide sequence ID" value="NZ_JBEDNQ010000008.1"/>
</dbReference>
<feature type="compositionally biased region" description="Basic and acidic residues" evidence="1">
    <location>
        <begin position="1390"/>
        <end position="1414"/>
    </location>
</feature>
<feature type="domain" description="TrwC relaxase" evidence="2">
    <location>
        <begin position="37"/>
        <end position="374"/>
    </location>
</feature>
<dbReference type="Gene3D" id="3.40.50.300">
    <property type="entry name" value="P-loop containing nucleotide triphosphate hydrolases"/>
    <property type="match status" value="2"/>
</dbReference>
<accession>A0ABV1KDP1</accession>
<organism evidence="3 4">
    <name type="scientific">Pseudonocardia nematodicida</name>
    <dbReference type="NCBI Taxonomy" id="1206997"/>
    <lineage>
        <taxon>Bacteria</taxon>
        <taxon>Bacillati</taxon>
        <taxon>Actinomycetota</taxon>
        <taxon>Actinomycetes</taxon>
        <taxon>Pseudonocardiales</taxon>
        <taxon>Pseudonocardiaceae</taxon>
        <taxon>Pseudonocardia</taxon>
    </lineage>
</organism>
<reference evidence="3 4" key="1">
    <citation type="submission" date="2024-03" db="EMBL/GenBank/DDBJ databases">
        <title>Draft genome sequence of Pseudonocardia nematodicida JCM 31783.</title>
        <authorList>
            <person name="Butdee W."/>
            <person name="Duangmal K."/>
        </authorList>
    </citation>
    <scope>NUCLEOTIDE SEQUENCE [LARGE SCALE GENOMIC DNA]</scope>
    <source>
        <strain evidence="3 4">JCM 31783</strain>
    </source>
</reference>
<dbReference type="Gene3D" id="2.30.30.940">
    <property type="match status" value="1"/>
</dbReference>